<dbReference type="Pfam" id="PF17765">
    <property type="entry name" value="MLTR_LBD"/>
    <property type="match status" value="1"/>
</dbReference>
<proteinExistence type="predicted"/>
<dbReference type="SMART" id="SM00530">
    <property type="entry name" value="HTH_XRE"/>
    <property type="match status" value="1"/>
</dbReference>
<gene>
    <name evidence="2" type="ordered locus">Bcav_1833</name>
</gene>
<sequence length="265" mass="28725">MTTTASAAPAVGDLLRTWRQRRRRSQLDLAGAADVSTRHLSFIETGRSTPSRDMIQRLCDELDVPLRERNEVYLAAGFAPVHRRRPLAELGPVLEAVDAVLAGHEPNPAVAVDARWDMLGANRAMERFLADIPPPLAEPPVNMLRVTLHPDGLVARLRNGRQWRAHALRRVRRQLERTADPQLAALLAELTAYPVPDGEDAPGGVGDVVAPMRLATDAGDLSLLYTVTVFGSPRDVTVDEVAIETFFPADAATRAALTALAASDG</sequence>
<dbReference type="GO" id="GO:0003677">
    <property type="term" value="F:DNA binding"/>
    <property type="evidence" value="ECO:0007669"/>
    <property type="project" value="InterPro"/>
</dbReference>
<name>C5C4W1_BEUC1</name>
<dbReference type="PANTHER" id="PTHR35010:SF4">
    <property type="entry name" value="BLL5781 PROTEIN"/>
    <property type="match status" value="1"/>
</dbReference>
<dbReference type="AlphaFoldDB" id="C5C4W1"/>
<dbReference type="PROSITE" id="PS50943">
    <property type="entry name" value="HTH_CROC1"/>
    <property type="match status" value="1"/>
</dbReference>
<dbReference type="OrthoDB" id="2959414at2"/>
<dbReference type="InterPro" id="IPR001387">
    <property type="entry name" value="Cro/C1-type_HTH"/>
</dbReference>
<protein>
    <submittedName>
        <fullName evidence="2">Transcriptional regulator, XRE family</fullName>
    </submittedName>
</protein>
<feature type="domain" description="HTH cro/C1-type" evidence="1">
    <location>
        <begin position="15"/>
        <end position="69"/>
    </location>
</feature>
<dbReference type="InterPro" id="IPR010982">
    <property type="entry name" value="Lambda_DNA-bd_dom_sf"/>
</dbReference>
<reference evidence="2 3" key="1">
    <citation type="journal article" date="2009" name="Stand. Genomic Sci.">
        <title>Complete genome sequence of Beutenbergia cavernae type strain (HKI 0122).</title>
        <authorList>
            <person name="Land M."/>
            <person name="Pukall R."/>
            <person name="Abt B."/>
            <person name="Goker M."/>
            <person name="Rohde M."/>
            <person name="Glavina Del Rio T."/>
            <person name="Tice H."/>
            <person name="Copeland A."/>
            <person name="Cheng J.F."/>
            <person name="Lucas S."/>
            <person name="Chen F."/>
            <person name="Nolan M."/>
            <person name="Bruce D."/>
            <person name="Goodwin L."/>
            <person name="Pitluck S."/>
            <person name="Ivanova N."/>
            <person name="Mavromatis K."/>
            <person name="Ovchinnikova G."/>
            <person name="Pati A."/>
            <person name="Chen A."/>
            <person name="Palaniappan K."/>
            <person name="Hauser L."/>
            <person name="Chang Y.J."/>
            <person name="Jefferies C.C."/>
            <person name="Saunders E."/>
            <person name="Brettin T."/>
            <person name="Detter J.C."/>
            <person name="Han C."/>
            <person name="Chain P."/>
            <person name="Bristow J."/>
            <person name="Eisen J.A."/>
            <person name="Markowitz V."/>
            <person name="Hugenholtz P."/>
            <person name="Kyrpides N.C."/>
            <person name="Klenk H.P."/>
            <person name="Lapidus A."/>
        </authorList>
    </citation>
    <scope>NUCLEOTIDE SEQUENCE [LARGE SCALE GENOMIC DNA]</scope>
    <source>
        <strain evidence="3">ATCC BAA-8 / DSM 12333 / NBRC 16432</strain>
    </source>
</reference>
<dbReference type="SUPFAM" id="SSF47413">
    <property type="entry name" value="lambda repressor-like DNA-binding domains"/>
    <property type="match status" value="1"/>
</dbReference>
<dbReference type="Gene3D" id="1.10.260.40">
    <property type="entry name" value="lambda repressor-like DNA-binding domains"/>
    <property type="match status" value="1"/>
</dbReference>
<dbReference type="PANTHER" id="PTHR35010">
    <property type="entry name" value="BLL4672 PROTEIN-RELATED"/>
    <property type="match status" value="1"/>
</dbReference>
<evidence type="ECO:0000313" key="2">
    <source>
        <dbReference type="EMBL" id="ACQ80089.1"/>
    </source>
</evidence>
<organism evidence="2 3">
    <name type="scientific">Beutenbergia cavernae (strain ATCC BAA-8 / DSM 12333 / CCUG 43141 / JCM 11478 / NBRC 16432 / NCIMB 13614 / HKI 0122)</name>
    <dbReference type="NCBI Taxonomy" id="471853"/>
    <lineage>
        <taxon>Bacteria</taxon>
        <taxon>Bacillati</taxon>
        <taxon>Actinomycetota</taxon>
        <taxon>Actinomycetes</taxon>
        <taxon>Micrococcales</taxon>
        <taxon>Beutenbergiaceae</taxon>
        <taxon>Beutenbergia</taxon>
    </lineage>
</organism>
<dbReference type="EMBL" id="CP001618">
    <property type="protein sequence ID" value="ACQ80089.1"/>
    <property type="molecule type" value="Genomic_DNA"/>
</dbReference>
<dbReference type="Proteomes" id="UP000007962">
    <property type="component" value="Chromosome"/>
</dbReference>
<dbReference type="STRING" id="471853.Bcav_1833"/>
<dbReference type="HOGENOM" id="CLU_083309_0_0_11"/>
<dbReference type="RefSeq" id="WP_015882329.1">
    <property type="nucleotide sequence ID" value="NC_012669.1"/>
</dbReference>
<dbReference type="Gene3D" id="3.30.450.180">
    <property type="match status" value="1"/>
</dbReference>
<keyword evidence="3" id="KW-1185">Reference proteome</keyword>
<evidence type="ECO:0000313" key="3">
    <source>
        <dbReference type="Proteomes" id="UP000007962"/>
    </source>
</evidence>
<accession>C5C4W1</accession>
<evidence type="ECO:0000259" key="1">
    <source>
        <dbReference type="PROSITE" id="PS50943"/>
    </source>
</evidence>
<dbReference type="Pfam" id="PF13560">
    <property type="entry name" value="HTH_31"/>
    <property type="match status" value="1"/>
</dbReference>
<dbReference type="eggNOG" id="COG1396">
    <property type="taxonomic scope" value="Bacteria"/>
</dbReference>
<dbReference type="KEGG" id="bcv:Bcav_1833"/>
<dbReference type="CDD" id="cd00093">
    <property type="entry name" value="HTH_XRE"/>
    <property type="match status" value="1"/>
</dbReference>
<dbReference type="InterPro" id="IPR041413">
    <property type="entry name" value="MLTR_LBD"/>
</dbReference>